<evidence type="ECO:0000259" key="1">
    <source>
        <dbReference type="Pfam" id="PF01408"/>
    </source>
</evidence>
<dbReference type="Gene3D" id="3.30.360.10">
    <property type="entry name" value="Dihydrodipicolinate Reductase, domain 2"/>
    <property type="match status" value="1"/>
</dbReference>
<gene>
    <name evidence="2" type="ORF">SAMN05421781_1721</name>
</gene>
<dbReference type="SUPFAM" id="SSF55347">
    <property type="entry name" value="Glyceraldehyde-3-phosphate dehydrogenase-like, C-terminal domain"/>
    <property type="match status" value="1"/>
</dbReference>
<dbReference type="GO" id="GO:0000166">
    <property type="term" value="F:nucleotide binding"/>
    <property type="evidence" value="ECO:0007669"/>
    <property type="project" value="InterPro"/>
</dbReference>
<evidence type="ECO:0000313" key="3">
    <source>
        <dbReference type="Proteomes" id="UP000199488"/>
    </source>
</evidence>
<organism evidence="2 3">
    <name type="scientific">Marinococcus luteus</name>
    <dbReference type="NCBI Taxonomy" id="1122204"/>
    <lineage>
        <taxon>Bacteria</taxon>
        <taxon>Bacillati</taxon>
        <taxon>Bacillota</taxon>
        <taxon>Bacilli</taxon>
        <taxon>Bacillales</taxon>
        <taxon>Bacillaceae</taxon>
        <taxon>Marinococcus</taxon>
    </lineage>
</organism>
<dbReference type="AlphaFoldDB" id="A0A1H2UIV9"/>
<accession>A0A1H2UIV9</accession>
<dbReference type="SUPFAM" id="SSF51735">
    <property type="entry name" value="NAD(P)-binding Rossmann-fold domains"/>
    <property type="match status" value="1"/>
</dbReference>
<dbReference type="PANTHER" id="PTHR43249:SF1">
    <property type="entry name" value="D-GLUCOSIDE 3-DEHYDROGENASE"/>
    <property type="match status" value="1"/>
</dbReference>
<dbReference type="STRING" id="1122204.SAMN05421781_1721"/>
<dbReference type="InterPro" id="IPR052515">
    <property type="entry name" value="Gfo/Idh/MocA_Oxidoreductase"/>
</dbReference>
<protein>
    <submittedName>
        <fullName evidence="2">Predicted dehydrogenase</fullName>
    </submittedName>
</protein>
<dbReference type="RefSeq" id="WP_091613779.1">
    <property type="nucleotide sequence ID" value="NZ_FNNC01000003.1"/>
</dbReference>
<feature type="domain" description="Gfo/Idh/MocA-like oxidoreductase N-terminal" evidence="1">
    <location>
        <begin position="6"/>
        <end position="126"/>
    </location>
</feature>
<dbReference type="InterPro" id="IPR036291">
    <property type="entry name" value="NAD(P)-bd_dom_sf"/>
</dbReference>
<evidence type="ECO:0000313" key="2">
    <source>
        <dbReference type="EMBL" id="SDW55474.1"/>
    </source>
</evidence>
<dbReference type="PANTHER" id="PTHR43249">
    <property type="entry name" value="UDP-N-ACETYL-2-AMINO-2-DEOXY-D-GLUCURONATE OXIDASE"/>
    <property type="match status" value="1"/>
</dbReference>
<name>A0A1H2UIV9_9BACI</name>
<sequence>MEQSCRIVLAGTAGYGELYLQTLKEQNRLSWLEGVVDIFPENSSFYQDIQAAGIPVYESLEAFYAEKKAELAVIATPIHLHAAQAVTAMKAGSHVLCEKPASASWEEAEEMRRVRDETGKFLAVGFNWSFSNAMLEFKEDIQADKFGKPLHGSALVLWPRNEAYYGRSSWAGKKFGTGGAPIFDSVANNATAHFMHNLFYVLGDTKNKSAKINTLEMEVYRANSIETFDTCAIRAMTDRGVGLTFFASHAVEKEVNPSFYMEFEDAVVSYEWGSPVKALWHSGAEKSYNDPESEHMHKLDVCIDAVLGNSQDIRCGLEASYSHLLTIESVHQAFPESYAFAEEEKQVNASLGLTYVPGLAEVLETCYAERRLPGETTASWARGKKMMSINDARYPY</sequence>
<dbReference type="Gene3D" id="3.40.50.720">
    <property type="entry name" value="NAD(P)-binding Rossmann-like Domain"/>
    <property type="match status" value="1"/>
</dbReference>
<dbReference type="OrthoDB" id="9781966at2"/>
<dbReference type="EMBL" id="FNNC01000003">
    <property type="protein sequence ID" value="SDW55474.1"/>
    <property type="molecule type" value="Genomic_DNA"/>
</dbReference>
<proteinExistence type="predicted"/>
<dbReference type="Proteomes" id="UP000199488">
    <property type="component" value="Unassembled WGS sequence"/>
</dbReference>
<dbReference type="Pfam" id="PF01408">
    <property type="entry name" value="GFO_IDH_MocA"/>
    <property type="match status" value="1"/>
</dbReference>
<dbReference type="InterPro" id="IPR000683">
    <property type="entry name" value="Gfo/Idh/MocA-like_OxRdtase_N"/>
</dbReference>
<keyword evidence="3" id="KW-1185">Reference proteome</keyword>
<reference evidence="2 3" key="1">
    <citation type="submission" date="2016-10" db="EMBL/GenBank/DDBJ databases">
        <authorList>
            <person name="de Groot N.N."/>
        </authorList>
    </citation>
    <scope>NUCLEOTIDE SEQUENCE [LARGE SCALE GENOMIC DNA]</scope>
    <source>
        <strain evidence="2 3">DSM 23126</strain>
    </source>
</reference>